<dbReference type="AlphaFoldDB" id="A0A221MBH5"/>
<accession>A0A221MBH5</accession>
<protein>
    <submittedName>
        <fullName evidence="2">Uncharacterized protein</fullName>
    </submittedName>
</protein>
<evidence type="ECO:0000313" key="2">
    <source>
        <dbReference type="EMBL" id="ASN04991.1"/>
    </source>
</evidence>
<dbReference type="Proteomes" id="UP000204391">
    <property type="component" value="Chromosome"/>
</dbReference>
<gene>
    <name evidence="2" type="ORF">CFK40_08185</name>
</gene>
<evidence type="ECO:0000313" key="3">
    <source>
        <dbReference type="Proteomes" id="UP000204391"/>
    </source>
</evidence>
<reference evidence="2 3" key="1">
    <citation type="journal article" date="2003" name="Int. J. Syst. Evol. Microbiol.">
        <title>Virgibacillus carmonensis sp. nov., Virgibacillus necropolis sp. nov. and Virgibacillus picturae sp. nov., three novel species isolated from deteriorated mural paintings, transfer of the species of the genus salibacillus to Virgibacillus, as Virgibacillus marismortui comb. nov. and Virgibacillus salexigens comb. nov., and emended description of the genus Virgibacillus.</title>
        <authorList>
            <person name="Heyrman J."/>
            <person name="Logan N.A."/>
            <person name="Busse H.J."/>
            <person name="Balcaen A."/>
            <person name="Lebbe L."/>
            <person name="Rodriguez-Diaz M."/>
            <person name="Swings J."/>
            <person name="De Vos P."/>
        </authorList>
    </citation>
    <scope>NUCLEOTIDE SEQUENCE [LARGE SCALE GENOMIC DNA]</scope>
    <source>
        <strain evidence="2 3">LMG 19488</strain>
    </source>
</reference>
<sequence>MFSTADRCFPQARLQPPRKKTTSCGGLQTRAVPAGVNGPPLQTTAIIVGELYITVLNHHVSEGNPRRLQRESEDDETPQRVVFAIEEAHREPAESVVDFLNGYSATNMNFSYVTIYIHSLKSNILYENSLYFLSIFFPTFSQKNQNDKSKFESSYLFHWFNRPF</sequence>
<keyword evidence="3" id="KW-1185">Reference proteome</keyword>
<feature type="region of interest" description="Disordered" evidence="1">
    <location>
        <begin position="1"/>
        <end position="25"/>
    </location>
</feature>
<dbReference type="EMBL" id="CP022437">
    <property type="protein sequence ID" value="ASN04991.1"/>
    <property type="molecule type" value="Genomic_DNA"/>
</dbReference>
<dbReference type="KEGG" id="vne:CFK40_08185"/>
<evidence type="ECO:0000256" key="1">
    <source>
        <dbReference type="SAM" id="MobiDB-lite"/>
    </source>
</evidence>
<proteinExistence type="predicted"/>
<name>A0A221MBH5_9BACI</name>
<organism evidence="2 3">
    <name type="scientific">Virgibacillus necropolis</name>
    <dbReference type="NCBI Taxonomy" id="163877"/>
    <lineage>
        <taxon>Bacteria</taxon>
        <taxon>Bacillati</taxon>
        <taxon>Bacillota</taxon>
        <taxon>Bacilli</taxon>
        <taxon>Bacillales</taxon>
        <taxon>Bacillaceae</taxon>
        <taxon>Virgibacillus</taxon>
    </lineage>
</organism>